<protein>
    <submittedName>
        <fullName evidence="1">Uncharacterized protein</fullName>
    </submittedName>
</protein>
<dbReference type="Proteomes" id="UP000002534">
    <property type="component" value="Chromosome"/>
</dbReference>
<dbReference type="EMBL" id="CP000142">
    <property type="protein sequence ID" value="ABI81849.1"/>
    <property type="molecule type" value="Genomic_DNA"/>
</dbReference>
<evidence type="ECO:0000313" key="2">
    <source>
        <dbReference type="Proteomes" id="UP000002534"/>
    </source>
</evidence>
<proteinExistence type="predicted"/>
<sequence>MMRTCATVSGKKQATPVLPAAARRKSRNWFAIRLNCTEVDKISVLIDKGARLDAWPLCRCMAYAIPFTGCCGSGHFSCF</sequence>
<keyword evidence="2" id="KW-1185">Reference proteome</keyword>
<organism evidence="1 2">
    <name type="scientific">Syntrophotalea carbinolica (strain DSM 2380 / NBRC 103641 / GraBd1)</name>
    <name type="common">Pelobacter carbinolicus</name>
    <dbReference type="NCBI Taxonomy" id="338963"/>
    <lineage>
        <taxon>Bacteria</taxon>
        <taxon>Pseudomonadati</taxon>
        <taxon>Thermodesulfobacteriota</taxon>
        <taxon>Desulfuromonadia</taxon>
        <taxon>Desulfuromonadales</taxon>
        <taxon>Syntrophotaleaceae</taxon>
        <taxon>Syntrophotalea</taxon>
    </lineage>
</organism>
<gene>
    <name evidence="1" type="ordered locus">Pcar_3229</name>
</gene>
<reference evidence="1 2" key="2">
    <citation type="journal article" date="2012" name="BMC Genomics">
        <title>The genome of Pelobacter carbinolicus reveals surprising metabolic capabilities and physiological features.</title>
        <authorList>
            <person name="Aklujkar M."/>
            <person name="Haveman S.A."/>
            <person name="Didonato R.Jr."/>
            <person name="Chertkov O."/>
            <person name="Han C.S."/>
            <person name="Land M.L."/>
            <person name="Brown P."/>
            <person name="Lovley D.R."/>
        </authorList>
    </citation>
    <scope>NUCLEOTIDE SEQUENCE [LARGE SCALE GENOMIC DNA]</scope>
    <source>
        <strain evidence="2">DSM 2380 / NBRC 103641 / GraBd1</strain>
    </source>
</reference>
<accession>Q0C6T8</accession>
<name>Q0C6T8_SYNC1</name>
<reference evidence="2" key="1">
    <citation type="submission" date="2005-10" db="EMBL/GenBank/DDBJ databases">
        <title>Complete sequence of Pelobacter carbinolicus DSM 2380.</title>
        <authorList>
            <person name="Copeland A."/>
            <person name="Lucas S."/>
            <person name="Lapidus A."/>
            <person name="Barry K."/>
            <person name="Detter J.C."/>
            <person name="Glavina T."/>
            <person name="Hammon N."/>
            <person name="Israni S."/>
            <person name="Pitluck S."/>
            <person name="Chertkov O."/>
            <person name="Schmutz J."/>
            <person name="Larimer F."/>
            <person name="Land M."/>
            <person name="Kyrpides N."/>
            <person name="Ivanova N."/>
            <person name="Richardson P."/>
        </authorList>
    </citation>
    <scope>NUCLEOTIDE SEQUENCE [LARGE SCALE GENOMIC DNA]</scope>
    <source>
        <strain evidence="2">DSM 2380 / NBRC 103641 / GraBd1</strain>
    </source>
</reference>
<dbReference type="HOGENOM" id="CLU_2602901_0_0_7"/>
<dbReference type="KEGG" id="pca:Pcar_3229"/>
<evidence type="ECO:0000313" key="1">
    <source>
        <dbReference type="EMBL" id="ABI81849.1"/>
    </source>
</evidence>
<dbReference type="AlphaFoldDB" id="Q0C6T8"/>